<dbReference type="SUPFAM" id="SSF102405">
    <property type="entry name" value="MCP/YpsA-like"/>
    <property type="match status" value="1"/>
</dbReference>
<evidence type="ECO:0000313" key="5">
    <source>
        <dbReference type="Proteomes" id="UP000236497"/>
    </source>
</evidence>
<dbReference type="PANTHER" id="PTHR43022">
    <property type="entry name" value="PROTEIN SMF"/>
    <property type="match status" value="1"/>
</dbReference>
<gene>
    <name evidence="4" type="ORF">HHT355_1373</name>
</gene>
<protein>
    <submittedName>
        <fullName evidence="4">Uncharacterized protein</fullName>
    </submittedName>
</protein>
<organism evidence="4 5">
    <name type="scientific">Herbinix hemicellulosilytica</name>
    <dbReference type="NCBI Taxonomy" id="1564487"/>
    <lineage>
        <taxon>Bacteria</taxon>
        <taxon>Bacillati</taxon>
        <taxon>Bacillota</taxon>
        <taxon>Clostridia</taxon>
        <taxon>Lachnospirales</taxon>
        <taxon>Lachnospiraceae</taxon>
        <taxon>Herbinix</taxon>
    </lineage>
</organism>
<evidence type="ECO:0000259" key="2">
    <source>
        <dbReference type="Pfam" id="PF02481"/>
    </source>
</evidence>
<keyword evidence="5" id="KW-1185">Reference proteome</keyword>
<feature type="domain" description="Smf/DprA SLOG" evidence="2">
    <location>
        <begin position="89"/>
        <end position="297"/>
    </location>
</feature>
<dbReference type="InterPro" id="IPR003488">
    <property type="entry name" value="DprA"/>
</dbReference>
<feature type="domain" description="DprA winged helix" evidence="3">
    <location>
        <begin position="314"/>
        <end position="362"/>
    </location>
</feature>
<dbReference type="NCBIfam" id="TIGR00732">
    <property type="entry name" value="dprA"/>
    <property type="match status" value="1"/>
</dbReference>
<evidence type="ECO:0000313" key="4">
    <source>
        <dbReference type="EMBL" id="CRZ34574.1"/>
    </source>
</evidence>
<dbReference type="InterPro" id="IPR036388">
    <property type="entry name" value="WH-like_DNA-bd_sf"/>
</dbReference>
<dbReference type="Proteomes" id="UP000236497">
    <property type="component" value="Unassembled WGS sequence"/>
</dbReference>
<dbReference type="InterPro" id="IPR057666">
    <property type="entry name" value="DrpA_SLOG"/>
</dbReference>
<comment type="similarity">
    <text evidence="1">Belongs to the DprA/Smf family.</text>
</comment>
<sequence>MKDEQDIYTYWLCTYTNLNYKKLSAVIEYFKCPKDFFFASEKALKDVKEYCRSKGITITDRETAAIITSRKPDNLKKNLSFLKERRIGYITVFDEAYPDKLRHIYDPPVILYFKGNPLPFGKKSLAVVGARNCSSYGKEIARYLAGSIAKEGIVIISGLARGIDSYAHAGAVSAGGSTYAVLGCGIDICYPAENINLYMDIQKQGGIISEYGPGIKPLPYHFPMRNRIISALSDGILVIEAGEKSGSLITVDMGLDQGKNIYAVPGRITDKLSLGCNNLIKMGAKVVTSPSDVLEDLIACYSADESGQLNIKEALVEEERIIYQLLSLTPRHIEEISQMSQMPIDKLMEIMLSMELKDMVAQPLKNYYVRKQV</sequence>
<dbReference type="RefSeq" id="WP_158245910.1">
    <property type="nucleotide sequence ID" value="NZ_CVTD020000015.1"/>
</dbReference>
<reference evidence="4 5" key="1">
    <citation type="submission" date="2015-06" db="EMBL/GenBank/DDBJ databases">
        <authorList>
            <person name="Wibberg Daniel"/>
        </authorList>
    </citation>
    <scope>NUCLEOTIDE SEQUENCE [LARGE SCALE GENOMIC DNA]</scope>
    <source>
        <strain evidence="4 5">T3/55T</strain>
    </source>
</reference>
<dbReference type="AlphaFoldDB" id="A0A0H5SGJ2"/>
<dbReference type="Gene3D" id="1.10.10.10">
    <property type="entry name" value="Winged helix-like DNA-binding domain superfamily/Winged helix DNA-binding domain"/>
    <property type="match status" value="1"/>
</dbReference>
<accession>A0A0H5SGJ2</accession>
<dbReference type="InterPro" id="IPR041614">
    <property type="entry name" value="DprA_WH"/>
</dbReference>
<dbReference type="PANTHER" id="PTHR43022:SF1">
    <property type="entry name" value="PROTEIN SMF"/>
    <property type="match status" value="1"/>
</dbReference>
<name>A0A0H5SGJ2_HERHM</name>
<dbReference type="EMBL" id="CVTD020000015">
    <property type="protein sequence ID" value="CRZ34574.1"/>
    <property type="molecule type" value="Genomic_DNA"/>
</dbReference>
<evidence type="ECO:0000256" key="1">
    <source>
        <dbReference type="ARBA" id="ARBA00006525"/>
    </source>
</evidence>
<dbReference type="Gene3D" id="3.40.50.450">
    <property type="match status" value="1"/>
</dbReference>
<dbReference type="Pfam" id="PF02481">
    <property type="entry name" value="DNA_processg_A"/>
    <property type="match status" value="1"/>
</dbReference>
<proteinExistence type="inferred from homology"/>
<dbReference type="GO" id="GO:0009294">
    <property type="term" value="P:DNA-mediated transformation"/>
    <property type="evidence" value="ECO:0007669"/>
    <property type="project" value="InterPro"/>
</dbReference>
<evidence type="ECO:0000259" key="3">
    <source>
        <dbReference type="Pfam" id="PF17782"/>
    </source>
</evidence>
<dbReference type="Pfam" id="PF17782">
    <property type="entry name" value="WHD_DprA"/>
    <property type="match status" value="1"/>
</dbReference>